<dbReference type="EMBL" id="JBHFQA010000001">
    <property type="protein sequence ID" value="KAL2103625.1"/>
    <property type="molecule type" value="Genomic_DNA"/>
</dbReference>
<dbReference type="InterPro" id="IPR001214">
    <property type="entry name" value="SET_dom"/>
</dbReference>
<keyword evidence="3" id="KW-1185">Reference proteome</keyword>
<evidence type="ECO:0000313" key="2">
    <source>
        <dbReference type="EMBL" id="KAL2103625.1"/>
    </source>
</evidence>
<proteinExistence type="predicted"/>
<reference evidence="2 3" key="1">
    <citation type="submission" date="2024-09" db="EMBL/GenBank/DDBJ databases">
        <title>A chromosome-level genome assembly of Gray's grenadier anchovy, Coilia grayii.</title>
        <authorList>
            <person name="Fu Z."/>
        </authorList>
    </citation>
    <scope>NUCLEOTIDE SEQUENCE [LARGE SCALE GENOMIC DNA]</scope>
    <source>
        <strain evidence="2">G4</strain>
        <tissue evidence="2">Muscle</tissue>
    </source>
</reference>
<dbReference type="PANTHER" id="PTHR46167">
    <property type="entry name" value="N-LYSINE METHYLTRANSFERASE KMT5A"/>
    <property type="match status" value="1"/>
</dbReference>
<protein>
    <recommendedName>
        <fullName evidence="1">SET domain-containing protein</fullName>
    </recommendedName>
</protein>
<sequence length="270" mass="30624">MASRRKRIKPQQDAARYINLKVDKSGLEKRFIDEVKGRGVFATLPFCQGDFVLEYRGRLLPCEHVSRKAVSEFVFDFKWKGQCWSLDASVEDESLGRLVNDDHQRPNCKMKLLYFNREPHLCMFALRDISPGEELSYNYGDADWPWRKRDQIELSVAELPMTHQSVMTGKAPSQETTERLKIKDKHSVVDCHDGAVSRTPVMMKKSEDQIELSVAELPMTNQSVMTGMAPSQETTERTQGIKTIDMSPSCIMHACGSAHCALSEAAGEVY</sequence>
<dbReference type="Gene3D" id="2.170.270.10">
    <property type="entry name" value="SET domain"/>
    <property type="match status" value="1"/>
</dbReference>
<dbReference type="Proteomes" id="UP001591681">
    <property type="component" value="Unassembled WGS sequence"/>
</dbReference>
<comment type="caution">
    <text evidence="2">The sequence shown here is derived from an EMBL/GenBank/DDBJ whole genome shotgun (WGS) entry which is preliminary data.</text>
</comment>
<accession>A0ABD1KWV1</accession>
<evidence type="ECO:0000259" key="1">
    <source>
        <dbReference type="PROSITE" id="PS50280"/>
    </source>
</evidence>
<dbReference type="InterPro" id="IPR051760">
    <property type="entry name" value="KMT5A"/>
</dbReference>
<dbReference type="PANTHER" id="PTHR46167:SF1">
    <property type="entry name" value="N-LYSINE METHYLTRANSFERASE KMT5A"/>
    <property type="match status" value="1"/>
</dbReference>
<feature type="domain" description="SET" evidence="1">
    <location>
        <begin position="25"/>
        <end position="140"/>
    </location>
</feature>
<dbReference type="PROSITE" id="PS50280">
    <property type="entry name" value="SET"/>
    <property type="match status" value="1"/>
</dbReference>
<gene>
    <name evidence="2" type="ORF">ACEWY4_000493</name>
</gene>
<dbReference type="InterPro" id="IPR046341">
    <property type="entry name" value="SET_dom_sf"/>
</dbReference>
<evidence type="ECO:0000313" key="3">
    <source>
        <dbReference type="Proteomes" id="UP001591681"/>
    </source>
</evidence>
<dbReference type="AlphaFoldDB" id="A0ABD1KWV1"/>
<name>A0ABD1KWV1_9TELE</name>
<dbReference type="Pfam" id="PF00856">
    <property type="entry name" value="SET"/>
    <property type="match status" value="1"/>
</dbReference>
<dbReference type="SUPFAM" id="SSF82199">
    <property type="entry name" value="SET domain"/>
    <property type="match status" value="1"/>
</dbReference>
<dbReference type="SMART" id="SM00317">
    <property type="entry name" value="SET"/>
    <property type="match status" value="1"/>
</dbReference>
<organism evidence="2 3">
    <name type="scientific">Coilia grayii</name>
    <name type="common">Gray's grenadier anchovy</name>
    <dbReference type="NCBI Taxonomy" id="363190"/>
    <lineage>
        <taxon>Eukaryota</taxon>
        <taxon>Metazoa</taxon>
        <taxon>Chordata</taxon>
        <taxon>Craniata</taxon>
        <taxon>Vertebrata</taxon>
        <taxon>Euteleostomi</taxon>
        <taxon>Actinopterygii</taxon>
        <taxon>Neopterygii</taxon>
        <taxon>Teleostei</taxon>
        <taxon>Clupei</taxon>
        <taxon>Clupeiformes</taxon>
        <taxon>Clupeoidei</taxon>
        <taxon>Engraulidae</taxon>
        <taxon>Coilinae</taxon>
        <taxon>Coilia</taxon>
    </lineage>
</organism>